<dbReference type="InterPro" id="IPR016181">
    <property type="entry name" value="Acyl_CoA_acyltransferase"/>
</dbReference>
<dbReference type="RefSeq" id="WP_332920536.1">
    <property type="nucleotide sequence ID" value="NZ_AP025292.1"/>
</dbReference>
<evidence type="ECO:0000313" key="3">
    <source>
        <dbReference type="Proteomes" id="UP001354989"/>
    </source>
</evidence>
<dbReference type="Proteomes" id="UP001354989">
    <property type="component" value="Chromosome"/>
</dbReference>
<dbReference type="SUPFAM" id="SSF55729">
    <property type="entry name" value="Acyl-CoA N-acyltransferases (Nat)"/>
    <property type="match status" value="1"/>
</dbReference>
<dbReference type="PROSITE" id="PS51186">
    <property type="entry name" value="GNAT"/>
    <property type="match status" value="1"/>
</dbReference>
<dbReference type="Pfam" id="PF13673">
    <property type="entry name" value="Acetyltransf_10"/>
    <property type="match status" value="1"/>
</dbReference>
<keyword evidence="3" id="KW-1185">Reference proteome</keyword>
<protein>
    <recommendedName>
        <fullName evidence="1">N-acetyltransferase domain-containing protein</fullName>
    </recommendedName>
</protein>
<evidence type="ECO:0000259" key="1">
    <source>
        <dbReference type="PROSITE" id="PS51186"/>
    </source>
</evidence>
<dbReference type="InterPro" id="IPR000182">
    <property type="entry name" value="GNAT_dom"/>
</dbReference>
<feature type="domain" description="N-acetyltransferase" evidence="1">
    <location>
        <begin position="2"/>
        <end position="144"/>
    </location>
</feature>
<sequence>MIKVNKVSTPEGVIQALAIREQVFVDERGGRFEDEVDEFEQVSEHFIAHDEDGTFCGSARWRFAEMGIRLEKFAVLAKFRGCGVGKAMSVAVLEDIQCNPNTAGFPIYLFASEEAVPLYQTLGFNKKEESIIKNQQKHFLMIKE</sequence>
<evidence type="ECO:0000313" key="2">
    <source>
        <dbReference type="EMBL" id="BDC98888.1"/>
    </source>
</evidence>
<dbReference type="EMBL" id="AP025292">
    <property type="protein sequence ID" value="BDC98888.1"/>
    <property type="molecule type" value="Genomic_DNA"/>
</dbReference>
<accession>A0ABM7VD62</accession>
<proteinExistence type="predicted"/>
<reference evidence="2 3" key="1">
    <citation type="submission" date="2021-12" db="EMBL/GenBank/DDBJ databases">
        <title>Genome sequencing of bacteria with rrn-lacking chromosome and rrn-plasmid.</title>
        <authorList>
            <person name="Anda M."/>
            <person name="Iwasaki W."/>
        </authorList>
    </citation>
    <scope>NUCLEOTIDE SEQUENCE [LARGE SCALE GENOMIC DNA]</scope>
    <source>
        <strain evidence="2 3">NBRC 101262</strain>
    </source>
</reference>
<gene>
    <name evidence="2" type="ORF">PEPS_11690</name>
</gene>
<name>A0ABM7VD62_9BACT</name>
<organism evidence="2 3">
    <name type="scientific">Persicobacter psychrovividus</name>
    <dbReference type="NCBI Taxonomy" id="387638"/>
    <lineage>
        <taxon>Bacteria</taxon>
        <taxon>Pseudomonadati</taxon>
        <taxon>Bacteroidota</taxon>
        <taxon>Cytophagia</taxon>
        <taxon>Cytophagales</taxon>
        <taxon>Persicobacteraceae</taxon>
        <taxon>Persicobacter</taxon>
    </lineage>
</organism>
<dbReference type="Gene3D" id="3.40.630.30">
    <property type="match status" value="1"/>
</dbReference>